<dbReference type="GO" id="GO:0005737">
    <property type="term" value="C:cytoplasm"/>
    <property type="evidence" value="ECO:0007669"/>
    <property type="project" value="UniProtKB-SubCell"/>
</dbReference>
<keyword evidence="9 14" id="KW-0819">tRNA processing</keyword>
<dbReference type="SUPFAM" id="SSF102114">
    <property type="entry name" value="Radical SAM enzymes"/>
    <property type="match status" value="1"/>
</dbReference>
<feature type="domain" description="Radical SAM core" evidence="15">
    <location>
        <begin position="106"/>
        <end position="337"/>
    </location>
</feature>
<reference evidence="16" key="1">
    <citation type="submission" date="2015-04" db="EMBL/GenBank/DDBJ databases">
        <authorList>
            <person name="Syromyatnikov M.Y."/>
            <person name="Popov V.N."/>
        </authorList>
    </citation>
    <scope>NUCLEOTIDE SEQUENCE</scope>
    <source>
        <strain evidence="16">MO-1</strain>
    </source>
</reference>
<comment type="catalytic activity">
    <reaction evidence="14">
        <text>adenosine(37) in tRNA + 2 reduced [2Fe-2S]-[ferredoxin] + 2 S-adenosyl-L-methionine = 2-methyladenosine(37) in tRNA + 5'-deoxyadenosine + L-methionine + 2 oxidized [2Fe-2S]-[ferredoxin] + S-adenosyl-L-homocysteine</text>
        <dbReference type="Rhea" id="RHEA:43332"/>
        <dbReference type="Rhea" id="RHEA-COMP:10000"/>
        <dbReference type="Rhea" id="RHEA-COMP:10001"/>
        <dbReference type="Rhea" id="RHEA-COMP:10162"/>
        <dbReference type="Rhea" id="RHEA-COMP:10485"/>
        <dbReference type="ChEBI" id="CHEBI:17319"/>
        <dbReference type="ChEBI" id="CHEBI:33737"/>
        <dbReference type="ChEBI" id="CHEBI:33738"/>
        <dbReference type="ChEBI" id="CHEBI:57844"/>
        <dbReference type="ChEBI" id="CHEBI:57856"/>
        <dbReference type="ChEBI" id="CHEBI:59789"/>
        <dbReference type="ChEBI" id="CHEBI:74411"/>
        <dbReference type="ChEBI" id="CHEBI:74497"/>
        <dbReference type="EC" id="2.1.1.192"/>
    </reaction>
</comment>
<keyword evidence="6 14" id="KW-0489">Methyltransferase</keyword>
<keyword evidence="3 14" id="KW-0004">4Fe-4S</keyword>
<keyword evidence="13 14" id="KW-1015">Disulfide bond</keyword>
<dbReference type="PANTHER" id="PTHR30544:SF5">
    <property type="entry name" value="RADICAL SAM CORE DOMAIN-CONTAINING PROTEIN"/>
    <property type="match status" value="1"/>
</dbReference>
<evidence type="ECO:0000256" key="14">
    <source>
        <dbReference type="HAMAP-Rule" id="MF_01849"/>
    </source>
</evidence>
<accession>A0A1S7LJ26</accession>
<dbReference type="GO" id="GO:0030488">
    <property type="term" value="P:tRNA methylation"/>
    <property type="evidence" value="ECO:0007669"/>
    <property type="project" value="UniProtKB-UniRule"/>
</dbReference>
<dbReference type="InterPro" id="IPR004383">
    <property type="entry name" value="rRNA_lsu_MTrfase_RlmN/Cfr"/>
</dbReference>
<keyword evidence="8 14" id="KW-0949">S-adenosyl-L-methionine</keyword>
<dbReference type="EC" id="2.1.1.192" evidence="14"/>
<feature type="binding site" evidence="14">
    <location>
        <position position="127"/>
    </location>
    <ligand>
        <name>[4Fe-4S] cluster</name>
        <dbReference type="ChEBI" id="CHEBI:49883"/>
        <note>4Fe-4S-S-AdoMet</note>
    </ligand>
</feature>
<evidence type="ECO:0000256" key="13">
    <source>
        <dbReference type="ARBA" id="ARBA00023157"/>
    </source>
</evidence>
<dbReference type="InterPro" id="IPR027492">
    <property type="entry name" value="RNA_MTrfase_RlmN"/>
</dbReference>
<evidence type="ECO:0000256" key="10">
    <source>
        <dbReference type="ARBA" id="ARBA00022723"/>
    </source>
</evidence>
<keyword evidence="10 14" id="KW-0479">Metal-binding</keyword>
<proteinExistence type="inferred from homology"/>
<keyword evidence="12 14" id="KW-0411">Iron-sulfur</keyword>
<evidence type="ECO:0000256" key="4">
    <source>
        <dbReference type="ARBA" id="ARBA00022490"/>
    </source>
</evidence>
<evidence type="ECO:0000259" key="15">
    <source>
        <dbReference type="PROSITE" id="PS51918"/>
    </source>
</evidence>
<dbReference type="PANTHER" id="PTHR30544">
    <property type="entry name" value="23S RRNA METHYLTRANSFERASE"/>
    <property type="match status" value="1"/>
</dbReference>
<name>A0A1S7LJ26_MAGMO</name>
<evidence type="ECO:0000256" key="2">
    <source>
        <dbReference type="ARBA" id="ARBA00007544"/>
    </source>
</evidence>
<feature type="binding site" evidence="14">
    <location>
        <position position="300"/>
    </location>
    <ligand>
        <name>S-adenosyl-L-methionine</name>
        <dbReference type="ChEBI" id="CHEBI:59789"/>
    </ligand>
</feature>
<evidence type="ECO:0000256" key="11">
    <source>
        <dbReference type="ARBA" id="ARBA00023004"/>
    </source>
</evidence>
<feature type="binding site" evidence="14">
    <location>
        <begin position="224"/>
        <end position="226"/>
    </location>
    <ligand>
        <name>S-adenosyl-L-methionine</name>
        <dbReference type="ChEBI" id="CHEBI:59789"/>
    </ligand>
</feature>
<dbReference type="EMBL" id="LO017727">
    <property type="protein sequence ID" value="CRH06962.1"/>
    <property type="molecule type" value="Genomic_DNA"/>
</dbReference>
<dbReference type="InterPro" id="IPR007197">
    <property type="entry name" value="rSAM"/>
</dbReference>
<dbReference type="HAMAP" id="MF_01849">
    <property type="entry name" value="RNA_methyltr_RlmN"/>
    <property type="match status" value="1"/>
</dbReference>
<comment type="subcellular location">
    <subcellularLocation>
        <location evidence="1 14">Cytoplasm</location>
    </subcellularLocation>
</comment>
<dbReference type="Gene3D" id="1.10.150.530">
    <property type="match status" value="1"/>
</dbReference>
<dbReference type="GO" id="GO:0051539">
    <property type="term" value="F:4 iron, 4 sulfur cluster binding"/>
    <property type="evidence" value="ECO:0007669"/>
    <property type="project" value="UniProtKB-UniRule"/>
</dbReference>
<evidence type="ECO:0000256" key="3">
    <source>
        <dbReference type="ARBA" id="ARBA00022485"/>
    </source>
</evidence>
<comment type="function">
    <text evidence="14">Specifically methylates position 2 of adenine 2503 in 23S rRNA and position 2 of adenine 37 in tRNAs. m2A2503 modification seems to play a crucial role in the proofreading step occurring at the peptidyl transferase center and thus would serve to optimize ribosomal fidelity.</text>
</comment>
<comment type="caution">
    <text evidence="14">Lacks conserved residue(s) required for the propagation of feature annotation.</text>
</comment>
<dbReference type="GO" id="GO:0019843">
    <property type="term" value="F:rRNA binding"/>
    <property type="evidence" value="ECO:0007669"/>
    <property type="project" value="UniProtKB-UniRule"/>
</dbReference>
<evidence type="ECO:0000256" key="6">
    <source>
        <dbReference type="ARBA" id="ARBA00022603"/>
    </source>
</evidence>
<dbReference type="Pfam" id="PF21016">
    <property type="entry name" value="RlmN_N"/>
    <property type="match status" value="1"/>
</dbReference>
<keyword evidence="7 14" id="KW-0808">Transferase</keyword>
<gene>
    <name evidence="14 16" type="primary">rlmN</name>
    <name evidence="16" type="ORF">MAGMO_2814</name>
</gene>
<keyword evidence="5 14" id="KW-0698">rRNA processing</keyword>
<dbReference type="PROSITE" id="PS51918">
    <property type="entry name" value="RADICAL_SAM"/>
    <property type="match status" value="1"/>
</dbReference>
<feature type="binding site" evidence="14">
    <location>
        <begin position="170"/>
        <end position="171"/>
    </location>
    <ligand>
        <name>S-adenosyl-L-methionine</name>
        <dbReference type="ChEBI" id="CHEBI:59789"/>
    </ligand>
</feature>
<dbReference type="SMART" id="SM00729">
    <property type="entry name" value="Elp3"/>
    <property type="match status" value="1"/>
</dbReference>
<comment type="miscellaneous">
    <text evidence="14">Reaction proceeds by a ping-pong mechanism involving intermediate methylation of a conserved cysteine residue.</text>
</comment>
<dbReference type="InterPro" id="IPR048641">
    <property type="entry name" value="RlmN_N"/>
</dbReference>
<evidence type="ECO:0000313" key="16">
    <source>
        <dbReference type="EMBL" id="CRH06962.1"/>
    </source>
</evidence>
<keyword evidence="11 14" id="KW-0408">Iron</keyword>
<feature type="binding site" evidence="14">
    <location>
        <position position="124"/>
    </location>
    <ligand>
        <name>[4Fe-4S] cluster</name>
        <dbReference type="ChEBI" id="CHEBI:49883"/>
        <note>4Fe-4S-S-AdoMet</note>
    </ligand>
</feature>
<dbReference type="GO" id="GO:0002935">
    <property type="term" value="F:tRNA (adenine(37)-C2)-methyltransferase activity"/>
    <property type="evidence" value="ECO:0007669"/>
    <property type="project" value="UniProtKB-UniRule"/>
</dbReference>
<dbReference type="GO" id="GO:0000049">
    <property type="term" value="F:tRNA binding"/>
    <property type="evidence" value="ECO:0007669"/>
    <property type="project" value="UniProtKB-UniRule"/>
</dbReference>
<comment type="similarity">
    <text evidence="2 14">Belongs to the radical SAM superfamily. RlmN family.</text>
</comment>
<evidence type="ECO:0000256" key="8">
    <source>
        <dbReference type="ARBA" id="ARBA00022691"/>
    </source>
</evidence>
<dbReference type="GO" id="GO:0046872">
    <property type="term" value="F:metal ion binding"/>
    <property type="evidence" value="ECO:0007669"/>
    <property type="project" value="UniProtKB-KW"/>
</dbReference>
<dbReference type="Gene3D" id="3.20.20.70">
    <property type="entry name" value="Aldolase class I"/>
    <property type="match status" value="1"/>
</dbReference>
<organism evidence="16">
    <name type="scientific">Magnetococcus massalia (strain MO-1)</name>
    <dbReference type="NCBI Taxonomy" id="451514"/>
    <lineage>
        <taxon>Bacteria</taxon>
        <taxon>Pseudomonadati</taxon>
        <taxon>Pseudomonadota</taxon>
        <taxon>Magnetococcia</taxon>
        <taxon>Magnetococcales</taxon>
        <taxon>Magnetococcaceae</taxon>
        <taxon>Magnetococcus</taxon>
    </lineage>
</organism>
<keyword evidence="4 14" id="KW-0963">Cytoplasm</keyword>
<evidence type="ECO:0000256" key="12">
    <source>
        <dbReference type="ARBA" id="ARBA00023014"/>
    </source>
</evidence>
<feature type="active site" description="S-methylcysteine intermediate" evidence="14">
    <location>
        <position position="343"/>
    </location>
</feature>
<dbReference type="GO" id="GO:0070475">
    <property type="term" value="P:rRNA base methylation"/>
    <property type="evidence" value="ECO:0007669"/>
    <property type="project" value="UniProtKB-UniRule"/>
</dbReference>
<evidence type="ECO:0000256" key="7">
    <source>
        <dbReference type="ARBA" id="ARBA00022679"/>
    </source>
</evidence>
<dbReference type="AlphaFoldDB" id="A0A1S7LJ26"/>
<dbReference type="SFLD" id="SFLDG01062">
    <property type="entry name" value="methyltransferase_(Class_A)"/>
    <property type="match status" value="1"/>
</dbReference>
<dbReference type="Pfam" id="PF04055">
    <property type="entry name" value="Radical_SAM"/>
    <property type="match status" value="1"/>
</dbReference>
<dbReference type="CDD" id="cd01335">
    <property type="entry name" value="Radical_SAM"/>
    <property type="match status" value="1"/>
</dbReference>
<dbReference type="InterPro" id="IPR040072">
    <property type="entry name" value="Methyltransferase_A"/>
</dbReference>
<protein>
    <recommendedName>
        <fullName evidence="14">Dual-specificity RNA methyltransferase RlmN</fullName>
        <ecNumber evidence="14">2.1.1.192</ecNumber>
    </recommendedName>
    <alternativeName>
        <fullName evidence="14">23S rRNA (adenine(2503)-C(2))-methyltransferase</fullName>
    </alternativeName>
    <alternativeName>
        <fullName evidence="14">23S rRNA m2A2503 methyltransferase</fullName>
    </alternativeName>
    <alternativeName>
        <fullName evidence="14">Ribosomal RNA large subunit methyltransferase N</fullName>
    </alternativeName>
    <alternativeName>
        <fullName evidence="14">tRNA (adenine(37)-C(2))-methyltransferase</fullName>
    </alternativeName>
    <alternativeName>
        <fullName evidence="14">tRNA m2A37 methyltransferase</fullName>
    </alternativeName>
</protein>
<dbReference type="SFLD" id="SFLDF00275">
    <property type="entry name" value="adenosine_C2_methyltransferase"/>
    <property type="match status" value="1"/>
</dbReference>
<feature type="active site" description="Proton acceptor" evidence="14">
    <location>
        <position position="100"/>
    </location>
</feature>
<dbReference type="FunFam" id="3.20.20.70:FF:000014">
    <property type="entry name" value="Probable dual-specificity RNA methyltransferase RlmN"/>
    <property type="match status" value="1"/>
</dbReference>
<evidence type="ECO:0000256" key="5">
    <source>
        <dbReference type="ARBA" id="ARBA00022552"/>
    </source>
</evidence>
<dbReference type="InterPro" id="IPR013785">
    <property type="entry name" value="Aldolase_TIM"/>
</dbReference>
<feature type="binding site" evidence="14">
    <location>
        <position position="120"/>
    </location>
    <ligand>
        <name>[4Fe-4S] cluster</name>
        <dbReference type="ChEBI" id="CHEBI:49883"/>
        <note>4Fe-4S-S-AdoMet</note>
    </ligand>
</feature>
<dbReference type="InterPro" id="IPR006638">
    <property type="entry name" value="Elp3/MiaA/NifB-like_rSAM"/>
</dbReference>
<dbReference type="InterPro" id="IPR058240">
    <property type="entry name" value="rSAM_sf"/>
</dbReference>
<dbReference type="PIRSF" id="PIRSF006004">
    <property type="entry name" value="CHP00048"/>
    <property type="match status" value="1"/>
</dbReference>
<dbReference type="GO" id="GO:0070040">
    <property type="term" value="F:rRNA (adenine(2503)-C2-)-methyltransferase activity"/>
    <property type="evidence" value="ECO:0007669"/>
    <property type="project" value="UniProtKB-UniRule"/>
</dbReference>
<dbReference type="SFLD" id="SFLDS00029">
    <property type="entry name" value="Radical_SAM"/>
    <property type="match status" value="1"/>
</dbReference>
<comment type="catalytic activity">
    <reaction evidence="14">
        <text>adenosine(2503) in 23S rRNA + 2 reduced [2Fe-2S]-[ferredoxin] + 2 S-adenosyl-L-methionine = 2-methyladenosine(2503) in 23S rRNA + 5'-deoxyadenosine + L-methionine + 2 oxidized [2Fe-2S]-[ferredoxin] + S-adenosyl-L-homocysteine</text>
        <dbReference type="Rhea" id="RHEA:42916"/>
        <dbReference type="Rhea" id="RHEA-COMP:10000"/>
        <dbReference type="Rhea" id="RHEA-COMP:10001"/>
        <dbReference type="Rhea" id="RHEA-COMP:10152"/>
        <dbReference type="Rhea" id="RHEA-COMP:10282"/>
        <dbReference type="ChEBI" id="CHEBI:17319"/>
        <dbReference type="ChEBI" id="CHEBI:33737"/>
        <dbReference type="ChEBI" id="CHEBI:33738"/>
        <dbReference type="ChEBI" id="CHEBI:57844"/>
        <dbReference type="ChEBI" id="CHEBI:57856"/>
        <dbReference type="ChEBI" id="CHEBI:59789"/>
        <dbReference type="ChEBI" id="CHEBI:74411"/>
        <dbReference type="ChEBI" id="CHEBI:74497"/>
        <dbReference type="EC" id="2.1.1.192"/>
    </reaction>
</comment>
<evidence type="ECO:0000256" key="9">
    <source>
        <dbReference type="ARBA" id="ARBA00022694"/>
    </source>
</evidence>
<dbReference type="NCBIfam" id="TIGR00048">
    <property type="entry name" value="rRNA_mod_RlmN"/>
    <property type="match status" value="1"/>
</dbReference>
<comment type="cofactor">
    <cofactor evidence="14">
        <name>[4Fe-4S] cluster</name>
        <dbReference type="ChEBI" id="CHEBI:49883"/>
    </cofactor>
    <text evidence="14">Binds 1 [4Fe-4S] cluster. The cluster is coordinated with 3 cysteines and an exchangeable S-adenosyl-L-methionine.</text>
</comment>
<feature type="binding site" evidence="14">
    <location>
        <position position="202"/>
    </location>
    <ligand>
        <name>S-adenosyl-L-methionine</name>
        <dbReference type="ChEBI" id="CHEBI:59789"/>
    </ligand>
</feature>
<evidence type="ECO:0000256" key="1">
    <source>
        <dbReference type="ARBA" id="ARBA00004496"/>
    </source>
</evidence>
<sequence>MDPAAAPQTPLDITSMTRKELTSFLTEAWGEKAFRAKQLWTWLYVKLADDVSQMTDLSKDFRARLAEVMPPLRPQVGDHLVSSCGTEKWLLDLHDGQQIEVVFIPEEDRGTLCVSSQVGCTLNCPFCATGAQGFARNLTTTEIVQQVMFARAELAKRDKRVTNIVLMGMGEPLYNYDNVAQAVRIILDDAGLAFGTRKVTLSTAGLVPKMLQAGMDLGVNLAISLHAVRDELRDELVPINRKHNLAALRKACKAYPLKSGRRITWEYVMLDGVNDSDADARTFARYLKDIPSKINLIPFNPWEGVRYSASPRSRIVRFQEILNQSGIVTVIRESRGDEIAAACGQLKGGVQGAKKRI</sequence>